<accession>A0A2V3PWM4</accession>
<evidence type="ECO:0000256" key="1">
    <source>
        <dbReference type="SAM" id="SignalP"/>
    </source>
</evidence>
<keyword evidence="3" id="KW-1185">Reference proteome</keyword>
<feature type="signal peptide" evidence="1">
    <location>
        <begin position="1"/>
        <end position="19"/>
    </location>
</feature>
<reference evidence="2 3" key="1">
    <citation type="submission" date="2018-03" db="EMBL/GenBank/DDBJ databases">
        <title>Genomic Encyclopedia of Archaeal and Bacterial Type Strains, Phase II (KMG-II): from individual species to whole genera.</title>
        <authorList>
            <person name="Goeker M."/>
        </authorList>
    </citation>
    <scope>NUCLEOTIDE SEQUENCE [LARGE SCALE GENOMIC DNA]</scope>
    <source>
        <strain evidence="2 3">DSM 100214</strain>
    </source>
</reference>
<dbReference type="EMBL" id="QICL01000001">
    <property type="protein sequence ID" value="PXV68988.1"/>
    <property type="molecule type" value="Genomic_DNA"/>
</dbReference>
<gene>
    <name evidence="2" type="ORF">CLV62_101254</name>
</gene>
<evidence type="ECO:0000313" key="3">
    <source>
        <dbReference type="Proteomes" id="UP000247973"/>
    </source>
</evidence>
<feature type="chain" id="PRO_5016055184" evidence="1">
    <location>
        <begin position="20"/>
        <end position="240"/>
    </location>
</feature>
<name>A0A2V3PWM4_9BACT</name>
<proteinExistence type="predicted"/>
<comment type="caution">
    <text evidence="2">The sequence shown here is derived from an EMBL/GenBank/DDBJ whole genome shotgun (WGS) entry which is preliminary data.</text>
</comment>
<sequence length="240" mass="27235">MKKILLAFGIFCFSITGMAQSTKTDQIFDALNLKFSPKALADAKRDYDLANDTIKAIMLKVYSMPMSSKAELIQNYEERSVEIENLKDEFNRSIPKDFIVSLEIRTKGDLLHTVEGIDLQIFKKDPKGELKLIDGDWDIKYDSDELYTLLKIIGWDPMTFSGIKNMMQMANCISLQNGDQTEVGFARSGLGKYSYLIFPTPLLTVPQIKDFNDGCQYVYYKKNVVLKYTGGMAGPQCFTD</sequence>
<dbReference type="RefSeq" id="WP_110308960.1">
    <property type="nucleotide sequence ID" value="NZ_QICL01000001.1"/>
</dbReference>
<dbReference type="AlphaFoldDB" id="A0A2V3PWM4"/>
<evidence type="ECO:0000313" key="2">
    <source>
        <dbReference type="EMBL" id="PXV68988.1"/>
    </source>
</evidence>
<keyword evidence="1" id="KW-0732">Signal</keyword>
<dbReference type="OrthoDB" id="755509at2"/>
<organism evidence="2 3">
    <name type="scientific">Dysgonomonas alginatilytica</name>
    <dbReference type="NCBI Taxonomy" id="1605892"/>
    <lineage>
        <taxon>Bacteria</taxon>
        <taxon>Pseudomonadati</taxon>
        <taxon>Bacteroidota</taxon>
        <taxon>Bacteroidia</taxon>
        <taxon>Bacteroidales</taxon>
        <taxon>Dysgonomonadaceae</taxon>
        <taxon>Dysgonomonas</taxon>
    </lineage>
</organism>
<dbReference type="Proteomes" id="UP000247973">
    <property type="component" value="Unassembled WGS sequence"/>
</dbReference>
<protein>
    <submittedName>
        <fullName evidence="2">Uncharacterized protein</fullName>
    </submittedName>
</protein>